<evidence type="ECO:0000256" key="7">
    <source>
        <dbReference type="ARBA" id="ARBA00023136"/>
    </source>
</evidence>
<organism evidence="10 11">
    <name type="scientific">Berryella intestinalis</name>
    <dbReference type="NCBI Taxonomy" id="1531429"/>
    <lineage>
        <taxon>Bacteria</taxon>
        <taxon>Bacillati</taxon>
        <taxon>Actinomycetota</taxon>
        <taxon>Coriobacteriia</taxon>
        <taxon>Eggerthellales</taxon>
        <taxon>Eggerthellaceae</taxon>
        <taxon>Berryella</taxon>
    </lineage>
</organism>
<dbReference type="NCBIfam" id="TIGR01525">
    <property type="entry name" value="ATPase-IB_hvy"/>
    <property type="match status" value="1"/>
</dbReference>
<dbReference type="Gene3D" id="3.40.1110.10">
    <property type="entry name" value="Calcium-transporting ATPase, cytoplasmic domain N"/>
    <property type="match status" value="1"/>
</dbReference>
<dbReference type="GO" id="GO:0019829">
    <property type="term" value="F:ATPase-coupled monoatomic cation transmembrane transporter activity"/>
    <property type="evidence" value="ECO:0007669"/>
    <property type="project" value="InterPro"/>
</dbReference>
<feature type="transmembrane region" description="Helical" evidence="8">
    <location>
        <begin position="608"/>
        <end position="626"/>
    </location>
</feature>
<feature type="transmembrane region" description="Helical" evidence="8">
    <location>
        <begin position="279"/>
        <end position="306"/>
    </location>
</feature>
<keyword evidence="4 8" id="KW-0479">Metal-binding</keyword>
<dbReference type="SUPFAM" id="SSF56784">
    <property type="entry name" value="HAD-like"/>
    <property type="match status" value="1"/>
</dbReference>
<keyword evidence="11" id="KW-1185">Reference proteome</keyword>
<reference evidence="11" key="1">
    <citation type="submission" date="2014-08" db="EMBL/GenBank/DDBJ databases">
        <title>Coriobacteriaceae sp. complete genome.</title>
        <authorList>
            <person name="Looft T."/>
            <person name="Bayles D.O."/>
            <person name="Stanton T.B."/>
        </authorList>
    </citation>
    <scope>NUCLEOTIDE SEQUENCE [LARGE SCALE GENOMIC DNA]</scope>
    <source>
        <strain evidence="11">68-1-3</strain>
    </source>
</reference>
<dbReference type="InterPro" id="IPR059000">
    <property type="entry name" value="ATPase_P-type_domA"/>
</dbReference>
<evidence type="ECO:0000256" key="4">
    <source>
        <dbReference type="ARBA" id="ARBA00022723"/>
    </source>
</evidence>
<keyword evidence="8" id="KW-0067">ATP-binding</keyword>
<dbReference type="InterPro" id="IPR051014">
    <property type="entry name" value="Cation_Transport_ATPase_IB"/>
</dbReference>
<proteinExistence type="inferred from homology"/>
<dbReference type="InterPro" id="IPR036412">
    <property type="entry name" value="HAD-like_sf"/>
</dbReference>
<dbReference type="SUPFAM" id="SSF81653">
    <property type="entry name" value="Calcium ATPase, transduction domain A"/>
    <property type="match status" value="1"/>
</dbReference>
<dbReference type="InterPro" id="IPR023214">
    <property type="entry name" value="HAD_sf"/>
</dbReference>
<dbReference type="GO" id="GO:0016887">
    <property type="term" value="F:ATP hydrolysis activity"/>
    <property type="evidence" value="ECO:0007669"/>
    <property type="project" value="InterPro"/>
</dbReference>
<protein>
    <submittedName>
        <fullName evidence="10">Zinc ABC transporter ATPase</fullName>
    </submittedName>
</protein>
<keyword evidence="5" id="KW-1278">Translocase</keyword>
<keyword evidence="6 8" id="KW-1133">Transmembrane helix</keyword>
<dbReference type="OrthoDB" id="7059309at2"/>
<dbReference type="InterPro" id="IPR023298">
    <property type="entry name" value="ATPase_P-typ_TM_dom_sf"/>
</dbReference>
<dbReference type="PRINTS" id="PR00119">
    <property type="entry name" value="CATATPASE"/>
</dbReference>
<dbReference type="SFLD" id="SFLDG00002">
    <property type="entry name" value="C1.7:_P-type_atpase_like"/>
    <property type="match status" value="1"/>
</dbReference>
<dbReference type="PANTHER" id="PTHR48085">
    <property type="entry name" value="CADMIUM/ZINC-TRANSPORTING ATPASE HMA2-RELATED"/>
    <property type="match status" value="1"/>
</dbReference>
<dbReference type="InterPro" id="IPR008250">
    <property type="entry name" value="ATPase_P-typ_transduc_dom_A_sf"/>
</dbReference>
<keyword evidence="8" id="KW-0547">Nucleotide-binding</keyword>
<dbReference type="AlphaFoldDB" id="A0A0A8B5E9"/>
<keyword evidence="3 8" id="KW-0812">Transmembrane</keyword>
<dbReference type="GO" id="GO:0005886">
    <property type="term" value="C:plasma membrane"/>
    <property type="evidence" value="ECO:0007669"/>
    <property type="project" value="UniProtKB-SubCell"/>
</dbReference>
<dbReference type="InterPro" id="IPR001757">
    <property type="entry name" value="P_typ_ATPase"/>
</dbReference>
<accession>A0A0A8B5E9</accession>
<gene>
    <name evidence="10" type="ORF">JI75_08070</name>
</gene>
<dbReference type="PANTHER" id="PTHR48085:SF5">
    <property type="entry name" value="CADMIUM_ZINC-TRANSPORTING ATPASE HMA4-RELATED"/>
    <property type="match status" value="1"/>
</dbReference>
<evidence type="ECO:0000256" key="2">
    <source>
        <dbReference type="ARBA" id="ARBA00006024"/>
    </source>
</evidence>
<dbReference type="FunFam" id="2.70.150.10:FF:000002">
    <property type="entry name" value="Copper-transporting ATPase 1, putative"/>
    <property type="match status" value="1"/>
</dbReference>
<evidence type="ECO:0000313" key="11">
    <source>
        <dbReference type="Proteomes" id="UP000031121"/>
    </source>
</evidence>
<feature type="transmembrane region" description="Helical" evidence="8">
    <location>
        <begin position="245"/>
        <end position="267"/>
    </location>
</feature>
<dbReference type="RefSeq" id="WP_039690051.1">
    <property type="nucleotide sequence ID" value="NZ_CP009302.1"/>
</dbReference>
<dbReference type="Proteomes" id="UP000031121">
    <property type="component" value="Chromosome"/>
</dbReference>
<dbReference type="HOGENOM" id="CLU_001771_6_2_11"/>
<dbReference type="GO" id="GO:0005524">
    <property type="term" value="F:ATP binding"/>
    <property type="evidence" value="ECO:0007669"/>
    <property type="project" value="UniProtKB-UniRule"/>
</dbReference>
<evidence type="ECO:0000256" key="5">
    <source>
        <dbReference type="ARBA" id="ARBA00022967"/>
    </source>
</evidence>
<dbReference type="InterPro" id="IPR027256">
    <property type="entry name" value="P-typ_ATPase_IB"/>
</dbReference>
<dbReference type="NCBIfam" id="TIGR01512">
    <property type="entry name" value="ATPase-IB2_Cd"/>
    <property type="match status" value="1"/>
</dbReference>
<dbReference type="InterPro" id="IPR023299">
    <property type="entry name" value="ATPase_P-typ_cyto_dom_N"/>
</dbReference>
<dbReference type="Gene3D" id="3.40.50.1000">
    <property type="entry name" value="HAD superfamily/HAD-like"/>
    <property type="match status" value="1"/>
</dbReference>
<dbReference type="Pfam" id="PF00702">
    <property type="entry name" value="Hydrolase"/>
    <property type="match status" value="1"/>
</dbReference>
<dbReference type="SUPFAM" id="SSF81665">
    <property type="entry name" value="Calcium ATPase, transmembrane domain M"/>
    <property type="match status" value="1"/>
</dbReference>
<dbReference type="PROSITE" id="PS00154">
    <property type="entry name" value="ATPASE_E1_E2"/>
    <property type="match status" value="1"/>
</dbReference>
<comment type="similarity">
    <text evidence="2 8">Belongs to the cation transport ATPase (P-type) (TC 3.A.3) family. Type IB subfamily.</text>
</comment>
<evidence type="ECO:0000313" key="10">
    <source>
        <dbReference type="EMBL" id="AJC12615.1"/>
    </source>
</evidence>
<dbReference type="Gene3D" id="2.70.150.10">
    <property type="entry name" value="Calcium-transporting ATPase, cytoplasmic transduction domain A"/>
    <property type="match status" value="1"/>
</dbReference>
<dbReference type="STRING" id="1531429.JI75_08070"/>
<evidence type="ECO:0000256" key="6">
    <source>
        <dbReference type="ARBA" id="ARBA00022989"/>
    </source>
</evidence>
<dbReference type="EMBL" id="CP009302">
    <property type="protein sequence ID" value="AJC12615.1"/>
    <property type="molecule type" value="Genomic_DNA"/>
</dbReference>
<dbReference type="GO" id="GO:0046872">
    <property type="term" value="F:metal ion binding"/>
    <property type="evidence" value="ECO:0007669"/>
    <property type="project" value="UniProtKB-KW"/>
</dbReference>
<dbReference type="Pfam" id="PF00122">
    <property type="entry name" value="E1-E2_ATPase"/>
    <property type="match status" value="1"/>
</dbReference>
<keyword evidence="7 8" id="KW-0472">Membrane</keyword>
<name>A0A0A8B5E9_9ACTN</name>
<dbReference type="KEGG" id="cbac:JI75_08070"/>
<sequence length="632" mass="67524">MSPRQKKTLIRIAVALALFVCFQLIPFEALAEPPADLYLEFALFLIPYLLAGYDVIAKAWHGITHGQVLDENFLMTIATLGAFALVLFPESEPHMAEGAAVMLFYQLGEWFQSYAVGKSRKSIAAMMDIAPDYANLVSNGQVSRVDPYSVHPGDTIAVKPGERIPLDGTVIEGTSQLDTSALTGESVPRIVEAGAEVISGCVNMTGLLHIRVAKPYDQSTVQRILELVENASDRKARTENFITRFARYYTPIVVALALVIACIPPLLLGQPWSECVKSALIFLVVSCPCALVISVPLSFFGGIGAASRAGILVKGSNYLEALASAETVSFDKTGTLTNGTFNVVAIHPTSDIDPDLVLSVAAHAEAYSDHPIALSLRRAYSGQIDAARVSEVTEKGGHGIRALVDEHIVVVGNDTMMAGEGASWDSCDLAGTVLHVLLDGTYIGHIVIADVVKEDARAALDDLRRCGVKKTVMLTGDREEVACAVAEELGVDEFRAKLLPADKVDIVEELLASTSERGKLVFVGDGINDAPVLMRSDIGIAMGALGSGAAIEAADIVLMDDRPSKIALAIRIARKTMRIVKQNIAFAIGVKVLVMILALPVFGIANMWMAVFGDVGVSVIAILNAMRALRIS</sequence>
<evidence type="ECO:0000256" key="1">
    <source>
        <dbReference type="ARBA" id="ARBA00004651"/>
    </source>
</evidence>
<dbReference type="PRINTS" id="PR00120">
    <property type="entry name" value="HATPASE"/>
</dbReference>
<feature type="domain" description="P-type ATPase A" evidence="9">
    <location>
        <begin position="130"/>
        <end position="229"/>
    </location>
</feature>
<dbReference type="SFLD" id="SFLDS00003">
    <property type="entry name" value="Haloacid_Dehalogenase"/>
    <property type="match status" value="1"/>
</dbReference>
<dbReference type="GO" id="GO:0015086">
    <property type="term" value="F:cadmium ion transmembrane transporter activity"/>
    <property type="evidence" value="ECO:0007669"/>
    <property type="project" value="TreeGrafter"/>
</dbReference>
<evidence type="ECO:0000256" key="3">
    <source>
        <dbReference type="ARBA" id="ARBA00022692"/>
    </source>
</evidence>
<comment type="subcellular location">
    <subcellularLocation>
        <location evidence="1">Cell membrane</location>
        <topology evidence="1">Multi-pass membrane protein</topology>
    </subcellularLocation>
</comment>
<evidence type="ECO:0000259" key="9">
    <source>
        <dbReference type="Pfam" id="PF00122"/>
    </source>
</evidence>
<dbReference type="NCBIfam" id="TIGR01494">
    <property type="entry name" value="ATPase_P-type"/>
    <property type="match status" value="1"/>
</dbReference>
<reference evidence="10 11" key="2">
    <citation type="journal article" date="2015" name="Genome Announc.">
        <title>Complete Genome Sequence of Coriobacteriaceae Strain 68-1-3, a Novel Mucus-Degrading Isolate from the Swine Intestinal Tract.</title>
        <authorList>
            <person name="Looft T."/>
            <person name="Bayles D.O."/>
            <person name="Alt D.P."/>
            <person name="Stanton T.B."/>
        </authorList>
    </citation>
    <scope>NUCLEOTIDE SEQUENCE [LARGE SCALE GENOMIC DNA]</scope>
    <source>
        <strain evidence="10 11">68-1-3</strain>
    </source>
</reference>
<dbReference type="InterPro" id="IPR044492">
    <property type="entry name" value="P_typ_ATPase_HD_dom"/>
</dbReference>
<dbReference type="SFLD" id="SFLDF00027">
    <property type="entry name" value="p-type_atpase"/>
    <property type="match status" value="1"/>
</dbReference>
<evidence type="ECO:0000256" key="8">
    <source>
        <dbReference type="RuleBase" id="RU362081"/>
    </source>
</evidence>
<dbReference type="InterPro" id="IPR018303">
    <property type="entry name" value="ATPase_P-typ_P_site"/>
</dbReference>
<feature type="transmembrane region" description="Helical" evidence="8">
    <location>
        <begin position="41"/>
        <end position="60"/>
    </location>
</feature>
<keyword evidence="8" id="KW-1003">Cell membrane</keyword>
<feature type="transmembrane region" description="Helical" evidence="8">
    <location>
        <begin position="584"/>
        <end position="602"/>
    </location>
</feature>